<dbReference type="Proteomes" id="UP000263993">
    <property type="component" value="Unassembled WGS sequence"/>
</dbReference>
<accession>A0A371B366</accession>
<dbReference type="InterPro" id="IPR007864">
    <property type="entry name" value="UreE_C_dom"/>
</dbReference>
<feature type="region of interest" description="Disordered" evidence="5">
    <location>
        <begin position="130"/>
        <end position="193"/>
    </location>
</feature>
<feature type="compositionally biased region" description="Basic residues" evidence="5">
    <location>
        <begin position="147"/>
        <end position="158"/>
    </location>
</feature>
<evidence type="ECO:0000313" key="7">
    <source>
        <dbReference type="EMBL" id="RDV01947.1"/>
    </source>
</evidence>
<dbReference type="GO" id="GO:0016151">
    <property type="term" value="F:nickel cation binding"/>
    <property type="evidence" value="ECO:0007669"/>
    <property type="project" value="UniProtKB-UniRule"/>
</dbReference>
<gene>
    <name evidence="4" type="primary">ureE</name>
    <name evidence="7" type="ORF">DXH78_15160</name>
</gene>
<dbReference type="GO" id="GO:0006457">
    <property type="term" value="P:protein folding"/>
    <property type="evidence" value="ECO:0007669"/>
    <property type="project" value="InterPro"/>
</dbReference>
<protein>
    <recommendedName>
        <fullName evidence="4">Urease accessory protein UreE</fullName>
    </recommendedName>
</protein>
<keyword evidence="1 4" id="KW-0963">Cytoplasm</keyword>
<dbReference type="OrthoDB" id="9802215at2"/>
<evidence type="ECO:0000256" key="5">
    <source>
        <dbReference type="SAM" id="MobiDB-lite"/>
    </source>
</evidence>
<sequence>MPRATNIFAAHDARGLTAADSVLLDHVQRAGGSFRVATVKGQTLDMAFQGRLHTDDVIALDDGSFVEVVASTEPLLEARAADVSALARIAWYLGDRHIAVQLLPNRIRALREPATEDLLKALGAKVTPLEAPFEPEGGAYEVPSGHSHGHDHAHHGHEHHHDHACGCGHDHSHDHHAHDHDHGHHGHGHHHHK</sequence>
<dbReference type="SUPFAM" id="SSF69737">
    <property type="entry name" value="Urease metallochaperone UreE, C-terminal domain"/>
    <property type="match status" value="1"/>
</dbReference>
<dbReference type="GO" id="GO:0051082">
    <property type="term" value="F:unfolded protein binding"/>
    <property type="evidence" value="ECO:0007669"/>
    <property type="project" value="UniProtKB-UniRule"/>
</dbReference>
<keyword evidence="2 4" id="KW-0533">Nickel</keyword>
<proteinExistence type="inferred from homology"/>
<dbReference type="AlphaFoldDB" id="A0A371B366"/>
<dbReference type="GO" id="GO:0019627">
    <property type="term" value="P:urea metabolic process"/>
    <property type="evidence" value="ECO:0007669"/>
    <property type="project" value="InterPro"/>
</dbReference>
<evidence type="ECO:0000259" key="6">
    <source>
        <dbReference type="Pfam" id="PF05194"/>
    </source>
</evidence>
<dbReference type="EMBL" id="QRGO01000002">
    <property type="protein sequence ID" value="RDV01947.1"/>
    <property type="molecule type" value="Genomic_DNA"/>
</dbReference>
<feature type="domain" description="Urease accessory protein UreE C-terminal" evidence="6">
    <location>
        <begin position="73"/>
        <end position="163"/>
    </location>
</feature>
<organism evidence="7 8">
    <name type="scientific">Undibacter mobilis</name>
    <dbReference type="NCBI Taxonomy" id="2292256"/>
    <lineage>
        <taxon>Bacteria</taxon>
        <taxon>Pseudomonadati</taxon>
        <taxon>Pseudomonadota</taxon>
        <taxon>Alphaproteobacteria</taxon>
        <taxon>Hyphomicrobiales</taxon>
        <taxon>Nitrobacteraceae</taxon>
        <taxon>Undibacter</taxon>
    </lineage>
</organism>
<feature type="compositionally biased region" description="Basic residues" evidence="5">
    <location>
        <begin position="183"/>
        <end position="193"/>
    </location>
</feature>
<evidence type="ECO:0000256" key="1">
    <source>
        <dbReference type="ARBA" id="ARBA00022490"/>
    </source>
</evidence>
<feature type="compositionally biased region" description="Basic and acidic residues" evidence="5">
    <location>
        <begin position="159"/>
        <end position="182"/>
    </location>
</feature>
<keyword evidence="8" id="KW-1185">Reference proteome</keyword>
<dbReference type="RefSeq" id="WP_115518070.1">
    <property type="nucleotide sequence ID" value="NZ_QRGO01000002.1"/>
</dbReference>
<evidence type="ECO:0000313" key="8">
    <source>
        <dbReference type="Proteomes" id="UP000263993"/>
    </source>
</evidence>
<name>A0A371B366_9BRAD</name>
<dbReference type="GO" id="GO:0005737">
    <property type="term" value="C:cytoplasm"/>
    <property type="evidence" value="ECO:0007669"/>
    <property type="project" value="UniProtKB-SubCell"/>
</dbReference>
<evidence type="ECO:0000256" key="3">
    <source>
        <dbReference type="ARBA" id="ARBA00023186"/>
    </source>
</evidence>
<evidence type="ECO:0000256" key="4">
    <source>
        <dbReference type="HAMAP-Rule" id="MF_00822"/>
    </source>
</evidence>
<reference evidence="8" key="1">
    <citation type="submission" date="2018-08" db="EMBL/GenBank/DDBJ databases">
        <authorList>
            <person name="Kim S.-J."/>
            <person name="Jung G.-Y."/>
        </authorList>
    </citation>
    <scope>NUCLEOTIDE SEQUENCE [LARGE SCALE GENOMIC DNA]</scope>
    <source>
        <strain evidence="8">GY_H</strain>
    </source>
</reference>
<comment type="similarity">
    <text evidence="4">Belongs to the UreE family.</text>
</comment>
<dbReference type="GO" id="GO:0065003">
    <property type="term" value="P:protein-containing complex assembly"/>
    <property type="evidence" value="ECO:0007669"/>
    <property type="project" value="InterPro"/>
</dbReference>
<dbReference type="InterPro" id="IPR012406">
    <property type="entry name" value="UreE"/>
</dbReference>
<comment type="subcellular location">
    <subcellularLocation>
        <location evidence="4">Cytoplasm</location>
    </subcellularLocation>
</comment>
<dbReference type="HAMAP" id="MF_00822">
    <property type="entry name" value="UreE"/>
    <property type="match status" value="1"/>
</dbReference>
<dbReference type="Pfam" id="PF05194">
    <property type="entry name" value="UreE_C"/>
    <property type="match status" value="1"/>
</dbReference>
<keyword evidence="3 4" id="KW-0143">Chaperone</keyword>
<comment type="caution">
    <text evidence="7">The sequence shown here is derived from an EMBL/GenBank/DDBJ whole genome shotgun (WGS) entry which is preliminary data.</text>
</comment>
<evidence type="ECO:0000256" key="2">
    <source>
        <dbReference type="ARBA" id="ARBA00022596"/>
    </source>
</evidence>
<dbReference type="Gene3D" id="3.30.70.790">
    <property type="entry name" value="UreE, C-terminal domain"/>
    <property type="match status" value="1"/>
</dbReference>
<comment type="function">
    <text evidence="4">Involved in urease metallocenter assembly. Binds nickel. Probably functions as a nickel donor during metallocenter assembly.</text>
</comment>